<protein>
    <recommendedName>
        <fullName evidence="4">Lipoprotein</fullName>
    </recommendedName>
</protein>
<dbReference type="Proteomes" id="UP001161325">
    <property type="component" value="Unassembled WGS sequence"/>
</dbReference>
<dbReference type="PROSITE" id="PS51257">
    <property type="entry name" value="PROKAR_LIPOPROTEIN"/>
    <property type="match status" value="1"/>
</dbReference>
<sequence length="170" mass="17992">MRPALAGVVTLTTLLAACAGADVERAPAPSTPPAAPSARAVDVARYTGDDDELPHRLFGCLSGDSAVYADVREDPSTGDTVGVWITLWQAGDGIDGVSESSSGNGVRTDPEPFSRVQLAGADSLALDMPHGGGENDTTRLVGRISCERLWGRQRTHRDMPTTPALYRRLY</sequence>
<dbReference type="EMBL" id="BRXS01000012">
    <property type="protein sequence ID" value="GLC28550.1"/>
    <property type="molecule type" value="Genomic_DNA"/>
</dbReference>
<organism evidence="2 3">
    <name type="scientific">Roseisolibacter agri</name>
    <dbReference type="NCBI Taxonomy" id="2014610"/>
    <lineage>
        <taxon>Bacteria</taxon>
        <taxon>Pseudomonadati</taxon>
        <taxon>Gemmatimonadota</taxon>
        <taxon>Gemmatimonadia</taxon>
        <taxon>Gemmatimonadales</taxon>
        <taxon>Gemmatimonadaceae</taxon>
        <taxon>Roseisolibacter</taxon>
    </lineage>
</organism>
<feature type="chain" id="PRO_5041387977" description="Lipoprotein" evidence="1">
    <location>
        <begin position="22"/>
        <end position="170"/>
    </location>
</feature>
<reference evidence="2" key="1">
    <citation type="submission" date="2022-08" db="EMBL/GenBank/DDBJ databases">
        <title>Draft genome sequencing of Roseisolibacter agri AW1220.</title>
        <authorList>
            <person name="Tobiishi Y."/>
            <person name="Tonouchi A."/>
        </authorList>
    </citation>
    <scope>NUCLEOTIDE SEQUENCE</scope>
    <source>
        <strain evidence="2">AW1220</strain>
    </source>
</reference>
<evidence type="ECO:0000313" key="3">
    <source>
        <dbReference type="Proteomes" id="UP001161325"/>
    </source>
</evidence>
<feature type="signal peptide" evidence="1">
    <location>
        <begin position="1"/>
        <end position="21"/>
    </location>
</feature>
<keyword evidence="3" id="KW-1185">Reference proteome</keyword>
<keyword evidence="1" id="KW-0732">Signal</keyword>
<proteinExistence type="predicted"/>
<name>A0AA37Q8J2_9BACT</name>
<evidence type="ECO:0000313" key="2">
    <source>
        <dbReference type="EMBL" id="GLC28550.1"/>
    </source>
</evidence>
<dbReference type="AlphaFoldDB" id="A0AA37Q8J2"/>
<dbReference type="RefSeq" id="WP_284352946.1">
    <property type="nucleotide sequence ID" value="NZ_BRXS01000012.1"/>
</dbReference>
<evidence type="ECO:0000256" key="1">
    <source>
        <dbReference type="SAM" id="SignalP"/>
    </source>
</evidence>
<gene>
    <name evidence="2" type="ORF">rosag_50630</name>
</gene>
<comment type="caution">
    <text evidence="2">The sequence shown here is derived from an EMBL/GenBank/DDBJ whole genome shotgun (WGS) entry which is preliminary data.</text>
</comment>
<accession>A0AA37Q8J2</accession>
<evidence type="ECO:0008006" key="4">
    <source>
        <dbReference type="Google" id="ProtNLM"/>
    </source>
</evidence>